<evidence type="ECO:0000259" key="1">
    <source>
        <dbReference type="SMART" id="SM00953"/>
    </source>
</evidence>
<feature type="domain" description="RES" evidence="1">
    <location>
        <begin position="85"/>
        <end position="223"/>
    </location>
</feature>
<dbReference type="AlphaFoldDB" id="A0A1G7HBN1"/>
<reference evidence="2 3" key="1">
    <citation type="submission" date="2016-10" db="EMBL/GenBank/DDBJ databases">
        <authorList>
            <person name="de Groot N.N."/>
        </authorList>
    </citation>
    <scope>NUCLEOTIDE SEQUENCE [LARGE SCALE GENOMIC DNA]</scope>
    <source>
        <strain evidence="2 3">GAS232</strain>
    </source>
</reference>
<evidence type="ECO:0000313" key="2">
    <source>
        <dbReference type="EMBL" id="SDE97860.1"/>
    </source>
</evidence>
<organism evidence="2 3">
    <name type="scientific">Terriglobus roseus</name>
    <dbReference type="NCBI Taxonomy" id="392734"/>
    <lineage>
        <taxon>Bacteria</taxon>
        <taxon>Pseudomonadati</taxon>
        <taxon>Acidobacteriota</taxon>
        <taxon>Terriglobia</taxon>
        <taxon>Terriglobales</taxon>
        <taxon>Acidobacteriaceae</taxon>
        <taxon>Terriglobus</taxon>
    </lineage>
</organism>
<dbReference type="Proteomes" id="UP000182427">
    <property type="component" value="Chromosome I"/>
</dbReference>
<gene>
    <name evidence="2" type="ORF">SAMN05444167_1006</name>
</gene>
<dbReference type="EMBL" id="LT629690">
    <property type="protein sequence ID" value="SDE97860.1"/>
    <property type="molecule type" value="Genomic_DNA"/>
</dbReference>
<dbReference type="Pfam" id="PF08808">
    <property type="entry name" value="RES"/>
    <property type="match status" value="1"/>
</dbReference>
<sequence>MARWPVTPPLRKIDRSGMHRLLPSRYSEAGTVLDDLADDDDMLQKLIRLDGATNDRIQGEQFGLPGISTYELVYGIPNAHIVRAAFLHPSPNGARFNGPDRGAWYAADRLETSVAEVSYHKAKRLAEIIVPETATGIPESDSSTYDDWLADFHGEFHALEPAADYATCLAPEPVPECYGESQKLAQTVLKEKSNGILYPSVRKRGGRCLVCFRPALVYRPRRAKRYLLSFHWKLDHYRQEVNEVPLQQSR</sequence>
<keyword evidence="3" id="KW-1185">Reference proteome</keyword>
<dbReference type="SMART" id="SM00953">
    <property type="entry name" value="RES"/>
    <property type="match status" value="1"/>
</dbReference>
<dbReference type="InterPro" id="IPR014914">
    <property type="entry name" value="RES_dom"/>
</dbReference>
<proteinExistence type="predicted"/>
<name>A0A1G7HBN1_9BACT</name>
<protein>
    <submittedName>
        <fullName evidence="2">RES domain-containing protein</fullName>
    </submittedName>
</protein>
<evidence type="ECO:0000313" key="3">
    <source>
        <dbReference type="Proteomes" id="UP000182427"/>
    </source>
</evidence>
<accession>A0A1G7HBN1</accession>